<evidence type="ECO:0000256" key="2">
    <source>
        <dbReference type="ARBA" id="ARBA00004300"/>
    </source>
</evidence>
<dbReference type="GO" id="GO:0034451">
    <property type="term" value="C:centriolar satellite"/>
    <property type="evidence" value="ECO:0007669"/>
    <property type="project" value="TreeGrafter"/>
</dbReference>
<dbReference type="GO" id="GO:0035869">
    <property type="term" value="C:ciliary transition zone"/>
    <property type="evidence" value="ECO:0007669"/>
    <property type="project" value="TreeGrafter"/>
</dbReference>
<evidence type="ECO:0000256" key="8">
    <source>
        <dbReference type="SAM" id="Coils"/>
    </source>
</evidence>
<dbReference type="GO" id="GO:0097711">
    <property type="term" value="P:ciliary basal body-plasma membrane docking"/>
    <property type="evidence" value="ECO:0007669"/>
    <property type="project" value="TreeGrafter"/>
</dbReference>
<dbReference type="GO" id="GO:1905349">
    <property type="term" value="P:ciliary transition zone assembly"/>
    <property type="evidence" value="ECO:0007669"/>
    <property type="project" value="TreeGrafter"/>
</dbReference>
<accession>A0A8D8T8I3</accession>
<evidence type="ECO:0000313" key="9">
    <source>
        <dbReference type="EMBL" id="CAG6681645.1"/>
    </source>
</evidence>
<evidence type="ECO:0000256" key="4">
    <source>
        <dbReference type="ARBA" id="ARBA00022794"/>
    </source>
</evidence>
<evidence type="ECO:0000256" key="5">
    <source>
        <dbReference type="ARBA" id="ARBA00023054"/>
    </source>
</evidence>
<reference evidence="9" key="1">
    <citation type="submission" date="2021-05" db="EMBL/GenBank/DDBJ databases">
        <authorList>
            <person name="Alioto T."/>
            <person name="Alioto T."/>
            <person name="Gomez Garrido J."/>
        </authorList>
    </citation>
    <scope>NUCLEOTIDE SEQUENCE</scope>
</reference>
<keyword evidence="3" id="KW-0963">Cytoplasm</keyword>
<evidence type="ECO:0000256" key="1">
    <source>
        <dbReference type="ARBA" id="ARBA00004120"/>
    </source>
</evidence>
<feature type="coiled-coil region" evidence="8">
    <location>
        <begin position="1"/>
        <end position="139"/>
    </location>
</feature>
<proteinExistence type="predicted"/>
<dbReference type="PANTHER" id="PTHR18879">
    <property type="entry name" value="CENTROSOMAL PROTEIN OF 290 KDA"/>
    <property type="match status" value="1"/>
</dbReference>
<dbReference type="GO" id="GO:1905515">
    <property type="term" value="P:non-motile cilium assembly"/>
    <property type="evidence" value="ECO:0007669"/>
    <property type="project" value="TreeGrafter"/>
</dbReference>
<evidence type="ECO:0000256" key="7">
    <source>
        <dbReference type="ARBA" id="ARBA00023273"/>
    </source>
</evidence>
<evidence type="ECO:0000256" key="6">
    <source>
        <dbReference type="ARBA" id="ARBA00023212"/>
    </source>
</evidence>
<keyword evidence="5 8" id="KW-0175">Coiled coil</keyword>
<keyword evidence="7" id="KW-0966">Cell projection</keyword>
<dbReference type="PANTHER" id="PTHR18879:SF20">
    <property type="entry name" value="CENTROSOMAL PROTEIN OF 290 KDA"/>
    <property type="match status" value="1"/>
</dbReference>
<name>A0A8D8T8I3_9HEMI</name>
<dbReference type="EMBL" id="HBUF01256348">
    <property type="protein sequence ID" value="CAG6681645.1"/>
    <property type="molecule type" value="Transcribed_RNA"/>
</dbReference>
<dbReference type="InterPro" id="IPR026201">
    <property type="entry name" value="Cep290"/>
</dbReference>
<feature type="coiled-coil region" evidence="8">
    <location>
        <begin position="318"/>
        <end position="352"/>
    </location>
</feature>
<organism evidence="9">
    <name type="scientific">Cacopsylla melanoneura</name>
    <dbReference type="NCBI Taxonomy" id="428564"/>
    <lineage>
        <taxon>Eukaryota</taxon>
        <taxon>Metazoa</taxon>
        <taxon>Ecdysozoa</taxon>
        <taxon>Arthropoda</taxon>
        <taxon>Hexapoda</taxon>
        <taxon>Insecta</taxon>
        <taxon>Pterygota</taxon>
        <taxon>Neoptera</taxon>
        <taxon>Paraneoptera</taxon>
        <taxon>Hemiptera</taxon>
        <taxon>Sternorrhyncha</taxon>
        <taxon>Psylloidea</taxon>
        <taxon>Psyllidae</taxon>
        <taxon>Psyllinae</taxon>
        <taxon>Cacopsylla</taxon>
    </lineage>
</organism>
<sequence length="525" mass="61557">MEEAQQEIESLQKRVIEAEEDARRKAEETAEMIIQLREYEAGTYGLEEAVKQIKDLKRMKELRELRIEELIQAENELGDEANQIELENLELRKQLGISKDTVVKVDGIVSRQKQEHKELNLLKKQLETQENMIVDFKIERHNLLKKINLLMKQKPSPTAFEEHQQHQEEINDKAIKPYQTVADEEAHILENKLKDVIEENEALRKGMHEILDSIKETESNSVMRIESSCLERLLEALDSRHVNGWYHPAMRLQAQVFALQGMNTILREELKLARLQEQQQQLGLGNQCRTHTSGSINIDQSGPHTSSGQMDSYIENHMEESQQLTDSLKQELKILTEKLAEEQENNQIITSEMNAIKCKLLEIKDQTIIIDEEYEAEKESWHKVREAMGAEIEQLKIDLQDKQIILQEHETNWVKLLESDPDEMKTHLTHMNTKLVNILNEKCQLTRKVNILLETKSFAQTKIDTLEDQVTKLKADIVRMGAHHEKVKVEFRRVHRIFFFFRRTFFKGQYMNIIGTYRRSKHEEA</sequence>
<keyword evidence="6" id="KW-0206">Cytoskeleton</keyword>
<keyword evidence="4" id="KW-0970">Cilium biogenesis/degradation</keyword>
<protein>
    <submittedName>
        <fullName evidence="9">Centrosomal protein of 290 kDa</fullName>
    </submittedName>
</protein>
<dbReference type="AlphaFoldDB" id="A0A8D8T8I3"/>
<evidence type="ECO:0000256" key="3">
    <source>
        <dbReference type="ARBA" id="ARBA00022490"/>
    </source>
</evidence>
<comment type="subcellular location">
    <subcellularLocation>
        <location evidence="1">Cytoplasm</location>
        <location evidence="1">Cytoskeleton</location>
        <location evidence="1">Cilium basal body</location>
    </subcellularLocation>
    <subcellularLocation>
        <location evidence="2">Cytoplasm</location>
        <location evidence="2">Cytoskeleton</location>
        <location evidence="2">Microtubule organizing center</location>
        <location evidence="2">Centrosome</location>
    </subcellularLocation>
</comment>